<dbReference type="AlphaFoldDB" id="A0A7W7RT39"/>
<evidence type="ECO:0008006" key="4">
    <source>
        <dbReference type="Google" id="ProtNLM"/>
    </source>
</evidence>
<proteinExistence type="predicted"/>
<name>A0A7W7RT39_9ACTN</name>
<keyword evidence="1" id="KW-1133">Transmembrane helix</keyword>
<protein>
    <recommendedName>
        <fullName evidence="4">FtsX extracellular domain-containing protein</fullName>
    </recommendedName>
</protein>
<gene>
    <name evidence="2" type="ORF">FHR32_001994</name>
</gene>
<keyword evidence="1" id="KW-0812">Transmembrane</keyword>
<reference evidence="2 3" key="1">
    <citation type="submission" date="2020-08" db="EMBL/GenBank/DDBJ databases">
        <title>Sequencing the genomes of 1000 actinobacteria strains.</title>
        <authorList>
            <person name="Klenk H.-P."/>
        </authorList>
    </citation>
    <scope>NUCLEOTIDE SEQUENCE [LARGE SCALE GENOMIC DNA]</scope>
    <source>
        <strain evidence="2 3">DSM 43023</strain>
    </source>
</reference>
<evidence type="ECO:0000313" key="3">
    <source>
        <dbReference type="Proteomes" id="UP000534286"/>
    </source>
</evidence>
<comment type="caution">
    <text evidence="2">The sequence shown here is derived from an EMBL/GenBank/DDBJ whole genome shotgun (WGS) entry which is preliminary data.</text>
</comment>
<accession>A0A7W7RT39</accession>
<organism evidence="2 3">
    <name type="scientific">Streptosporangium album</name>
    <dbReference type="NCBI Taxonomy" id="47479"/>
    <lineage>
        <taxon>Bacteria</taxon>
        <taxon>Bacillati</taxon>
        <taxon>Actinomycetota</taxon>
        <taxon>Actinomycetes</taxon>
        <taxon>Streptosporangiales</taxon>
        <taxon>Streptosporangiaceae</taxon>
        <taxon>Streptosporangium</taxon>
    </lineage>
</organism>
<feature type="transmembrane region" description="Helical" evidence="1">
    <location>
        <begin position="12"/>
        <end position="39"/>
    </location>
</feature>
<evidence type="ECO:0000256" key="1">
    <source>
        <dbReference type="SAM" id="Phobius"/>
    </source>
</evidence>
<dbReference type="EMBL" id="JACHJU010000001">
    <property type="protein sequence ID" value="MBB4937689.1"/>
    <property type="molecule type" value="Genomic_DNA"/>
</dbReference>
<dbReference type="Proteomes" id="UP000534286">
    <property type="component" value="Unassembled WGS sequence"/>
</dbReference>
<keyword evidence="1" id="KW-0472">Membrane</keyword>
<dbReference type="RefSeq" id="WP_184754030.1">
    <property type="nucleotide sequence ID" value="NZ_BAABEK010000177.1"/>
</dbReference>
<evidence type="ECO:0000313" key="2">
    <source>
        <dbReference type="EMBL" id="MBB4937689.1"/>
    </source>
</evidence>
<sequence length="163" mass="18126">MALSRINNCLKSVVAPLVVPLGAVLLVVGLGWAALYFFFGPDVRRVDPAVLSELRTIGRVVGEDASMLHEWENTYVEMNDLVIYFDGNVKDDILAAAEQRLNQSGWSVSRREPPEIWLESARWPSALVTVEQLKKTHMSSDLREQVAATGLPMDNMAYISVLP</sequence>
<keyword evidence="3" id="KW-1185">Reference proteome</keyword>